<reference evidence="1 2" key="1">
    <citation type="submission" date="2012-04" db="EMBL/GenBank/DDBJ databases">
        <title>Improved High-Quality Draft sequence of Leptothrix ochracea L12.</title>
        <authorList>
            <consortium name="US DOE Joint Genome Institute"/>
            <person name="Lucas S."/>
            <person name="Han J."/>
            <person name="Lapidus A."/>
            <person name="Cheng J.-F."/>
            <person name="Goodwin L."/>
            <person name="Pitluck S."/>
            <person name="Peters L."/>
            <person name="Zeytun A."/>
            <person name="Detter J.C."/>
            <person name="Han C."/>
            <person name="Tapia R."/>
            <person name="Land M."/>
            <person name="Hauser L."/>
            <person name="Kyrpides N."/>
            <person name="Ivanova N."/>
            <person name="Pagani I."/>
            <person name="Stepanauskas R."/>
            <person name="Masland D."/>
            <person name="Poulton N."/>
            <person name="Emerson D."/>
            <person name="Fleming E."/>
            <person name="Woyke T."/>
        </authorList>
    </citation>
    <scope>NUCLEOTIDE SEQUENCE [LARGE SCALE GENOMIC DNA]</scope>
    <source>
        <strain evidence="1 2">L12</strain>
    </source>
</reference>
<dbReference type="AlphaFoldDB" id="I4Z516"/>
<evidence type="ECO:0008006" key="3">
    <source>
        <dbReference type="Google" id="ProtNLM"/>
    </source>
</evidence>
<dbReference type="HOGENOM" id="CLU_059313_0_0_4"/>
<organism evidence="1 2">
    <name type="scientific">Leptothrix ochracea L12</name>
    <dbReference type="NCBI Taxonomy" id="735332"/>
    <lineage>
        <taxon>Bacteria</taxon>
        <taxon>Pseudomonadati</taxon>
        <taxon>Pseudomonadota</taxon>
        <taxon>Betaproteobacteria</taxon>
        <taxon>Burkholderiales</taxon>
        <taxon>Sphaerotilaceae</taxon>
        <taxon>Leptothrix</taxon>
    </lineage>
</organism>
<keyword evidence="2" id="KW-1185">Reference proteome</keyword>
<evidence type="ECO:0000313" key="1">
    <source>
        <dbReference type="EMBL" id="EIM31308.1"/>
    </source>
</evidence>
<dbReference type="SUPFAM" id="SSF53383">
    <property type="entry name" value="PLP-dependent transferases"/>
    <property type="match status" value="1"/>
</dbReference>
<name>I4Z516_9BURK</name>
<dbReference type="InterPro" id="IPR015424">
    <property type="entry name" value="PyrdxlP-dep_Trfase"/>
</dbReference>
<sequence>MWLICSGLMSLKKMTATPKAMGGYFELALPDRTHDTYSAALKYQSARSAFLALLRTCRPQRVWLPTYLCDAMLAPVRHAGIELCFYAVDAHLGIATDITLASTDMLLYVNYFGLCDAEVDKVLARFDPQQVVLDYSQAFYAQPRACLATIYSPRKFFPLPDGGLMFTAQPVEPAVAVDERSLDRMRHLLRRCSETPESGYSDYQSAEASLEEDIEPKAMSCLTSKLFQTLDVEQARIKRNANFGVLHAALGASNLFEIRAETVNGPLSYPWLVHDASLRQKLIAERIFVPTYWPDVRTRADASSWAAHYADRCLALPCDQRYGSEDMDRMIKLVRSWIQ</sequence>
<gene>
    <name evidence="1" type="ORF">LepocDRAFT_00000350</name>
</gene>
<evidence type="ECO:0000313" key="2">
    <source>
        <dbReference type="Proteomes" id="UP000053899"/>
    </source>
</evidence>
<accession>I4Z516</accession>
<dbReference type="Proteomes" id="UP000053899">
    <property type="component" value="Unassembled WGS sequence"/>
</dbReference>
<protein>
    <recommendedName>
        <fullName evidence="3">PLP-dependent enzyme possibly involved in cell wall biogenesis</fullName>
    </recommendedName>
</protein>
<dbReference type="EMBL" id="JH660693">
    <property type="protein sequence ID" value="EIM31308.1"/>
    <property type="molecule type" value="Genomic_DNA"/>
</dbReference>
<proteinExistence type="predicted"/>